<dbReference type="Proteomes" id="UP000887222">
    <property type="component" value="Unassembled WGS sequence"/>
</dbReference>
<comment type="caution">
    <text evidence="1">The sequence shown here is derived from an EMBL/GenBank/DDBJ whole genome shotgun (WGS) entry which is preliminary data.</text>
</comment>
<organism evidence="1 2">
    <name type="scientific">Noviherbaspirillum aridicola</name>
    <dbReference type="NCBI Taxonomy" id="2849687"/>
    <lineage>
        <taxon>Bacteria</taxon>
        <taxon>Pseudomonadati</taxon>
        <taxon>Pseudomonadota</taxon>
        <taxon>Betaproteobacteria</taxon>
        <taxon>Burkholderiales</taxon>
        <taxon>Oxalobacteraceae</taxon>
        <taxon>Noviherbaspirillum</taxon>
    </lineage>
</organism>
<protein>
    <submittedName>
        <fullName evidence="1">Uncharacterized protein</fullName>
    </submittedName>
</protein>
<evidence type="ECO:0000313" key="1">
    <source>
        <dbReference type="EMBL" id="GIZ50118.1"/>
    </source>
</evidence>
<accession>A0ABQ4PZ07</accession>
<name>A0ABQ4PZ07_9BURK</name>
<dbReference type="EMBL" id="BPMK01000001">
    <property type="protein sequence ID" value="GIZ50118.1"/>
    <property type="molecule type" value="Genomic_DNA"/>
</dbReference>
<gene>
    <name evidence="1" type="ORF">NCCP691_01320</name>
</gene>
<reference evidence="1 2" key="1">
    <citation type="journal article" date="2022" name="Int. J. Syst. Evol. Microbiol.">
        <title>Noviherbaspirillum aridicola sp. nov., isolated from an arid soil in Pakistan.</title>
        <authorList>
            <person name="Khan I.U."/>
            <person name="Saqib M."/>
            <person name="Amin A."/>
            <person name="Hussain F."/>
            <person name="Li L."/>
            <person name="Liu Y.H."/>
            <person name="Fang B.Z."/>
            <person name="Ahmed I."/>
            <person name="Li W.J."/>
        </authorList>
    </citation>
    <scope>NUCLEOTIDE SEQUENCE [LARGE SCALE GENOMIC DNA]</scope>
    <source>
        <strain evidence="1 2">NCCP-691</strain>
    </source>
</reference>
<evidence type="ECO:0000313" key="2">
    <source>
        <dbReference type="Proteomes" id="UP000887222"/>
    </source>
</evidence>
<keyword evidence="2" id="KW-1185">Reference proteome</keyword>
<sequence>MVDSLSEEASDEDRRRYREILRRLVQAAREEQLRAIQDDFDTVFRAMTPQQGGPPRLH</sequence>
<proteinExistence type="predicted"/>
<dbReference type="RefSeq" id="WP_220806305.1">
    <property type="nucleotide sequence ID" value="NZ_BPMK01000001.1"/>
</dbReference>